<sequence>MVIETNKLNPTTVVNSGTTQLEFKKNPVARSLTGASNVQRGMNSTPTLKPANEKAKEALHEKRAPQPQADSSAGKNMSVWTERTDLYQEFLDFGYNKGEIKVSEGPFNQLIESYPRKKCQ</sequence>
<feature type="region of interest" description="Disordered" evidence="1">
    <location>
        <begin position="32"/>
        <end position="77"/>
    </location>
</feature>
<proteinExistence type="predicted"/>
<name>A0ABQ6F4P7_9VIBR</name>
<evidence type="ECO:0000313" key="2">
    <source>
        <dbReference type="EMBL" id="GLT20237.1"/>
    </source>
</evidence>
<feature type="compositionally biased region" description="Basic and acidic residues" evidence="1">
    <location>
        <begin position="51"/>
        <end position="64"/>
    </location>
</feature>
<gene>
    <name evidence="2" type="ORF">GCM10007938_40200</name>
</gene>
<feature type="compositionally biased region" description="Polar residues" evidence="1">
    <location>
        <begin position="68"/>
        <end position="77"/>
    </location>
</feature>
<dbReference type="Proteomes" id="UP001157138">
    <property type="component" value="Unassembled WGS sequence"/>
</dbReference>
<evidence type="ECO:0000256" key="1">
    <source>
        <dbReference type="SAM" id="MobiDB-lite"/>
    </source>
</evidence>
<comment type="caution">
    <text evidence="2">The sequence shown here is derived from an EMBL/GenBank/DDBJ whole genome shotgun (WGS) entry which is preliminary data.</text>
</comment>
<dbReference type="RefSeq" id="WP_284194059.1">
    <property type="nucleotide sequence ID" value="NZ_BSPW01000097.1"/>
</dbReference>
<accession>A0ABQ6F4P7</accession>
<reference evidence="3" key="1">
    <citation type="journal article" date="2019" name="Int. J. Syst. Evol. Microbiol.">
        <title>The Global Catalogue of Microorganisms (GCM) 10K type strain sequencing project: providing services to taxonomists for standard genome sequencing and annotation.</title>
        <authorList>
            <consortium name="The Broad Institute Genomics Platform"/>
            <consortium name="The Broad Institute Genome Sequencing Center for Infectious Disease"/>
            <person name="Wu L."/>
            <person name="Ma J."/>
        </authorList>
    </citation>
    <scope>NUCLEOTIDE SEQUENCE [LARGE SCALE GENOMIC DNA]</scope>
    <source>
        <strain evidence="3">NBRC 108723</strain>
    </source>
</reference>
<evidence type="ECO:0000313" key="3">
    <source>
        <dbReference type="Proteomes" id="UP001157138"/>
    </source>
</evidence>
<protein>
    <submittedName>
        <fullName evidence="2">Uncharacterized protein</fullName>
    </submittedName>
</protein>
<organism evidence="2 3">
    <name type="scientific">Vibrio zhanjiangensis</name>
    <dbReference type="NCBI Taxonomy" id="1046128"/>
    <lineage>
        <taxon>Bacteria</taxon>
        <taxon>Pseudomonadati</taxon>
        <taxon>Pseudomonadota</taxon>
        <taxon>Gammaproteobacteria</taxon>
        <taxon>Vibrionales</taxon>
        <taxon>Vibrionaceae</taxon>
        <taxon>Vibrio</taxon>
    </lineage>
</organism>
<feature type="compositionally biased region" description="Polar residues" evidence="1">
    <location>
        <begin position="33"/>
        <end position="47"/>
    </location>
</feature>
<dbReference type="EMBL" id="BSPW01000097">
    <property type="protein sequence ID" value="GLT20237.1"/>
    <property type="molecule type" value="Genomic_DNA"/>
</dbReference>
<keyword evidence="3" id="KW-1185">Reference proteome</keyword>